<keyword evidence="6" id="KW-1185">Reference proteome</keyword>
<dbReference type="Pfam" id="PF00679">
    <property type="entry name" value="EFG_C"/>
    <property type="match status" value="1"/>
</dbReference>
<dbReference type="Pfam" id="PF25118">
    <property type="entry name" value="EFL1"/>
    <property type="match status" value="1"/>
</dbReference>
<dbReference type="Gene3D" id="3.30.70.240">
    <property type="match status" value="1"/>
</dbReference>
<proteinExistence type="predicted"/>
<dbReference type="PANTHER" id="PTHR42908">
    <property type="entry name" value="TRANSLATION ELONGATION FACTOR-RELATED"/>
    <property type="match status" value="1"/>
</dbReference>
<dbReference type="SMART" id="SM00838">
    <property type="entry name" value="EFG_C"/>
    <property type="match status" value="1"/>
</dbReference>
<dbReference type="Gene3D" id="3.90.1430.10">
    <property type="entry name" value="Yeast translation eEF2 (G' domain)"/>
    <property type="match status" value="1"/>
</dbReference>
<dbReference type="CDD" id="cd16268">
    <property type="entry name" value="EF2_II"/>
    <property type="match status" value="1"/>
</dbReference>
<dbReference type="InterPro" id="IPR027417">
    <property type="entry name" value="P-loop_NTPase"/>
</dbReference>
<dbReference type="CDD" id="cd16261">
    <property type="entry name" value="EF2_snRNP_III"/>
    <property type="match status" value="1"/>
</dbReference>
<dbReference type="Gene3D" id="2.40.30.10">
    <property type="entry name" value="Translation factors"/>
    <property type="match status" value="1"/>
</dbReference>
<feature type="domain" description="Tr-type G" evidence="4">
    <location>
        <begin position="10"/>
        <end position="281"/>
    </location>
</feature>
<dbReference type="SUPFAM" id="SSF54980">
    <property type="entry name" value="EF-G C-terminal domain-like"/>
    <property type="match status" value="2"/>
</dbReference>
<dbReference type="InterPro" id="IPR009000">
    <property type="entry name" value="Transl_B-barrel_sf"/>
</dbReference>
<dbReference type="GeneID" id="87955246"/>
<dbReference type="InterPro" id="IPR035647">
    <property type="entry name" value="EFG_III/V"/>
</dbReference>
<evidence type="ECO:0000259" key="4">
    <source>
        <dbReference type="PROSITE" id="PS51722"/>
    </source>
</evidence>
<keyword evidence="1" id="KW-0547">Nucleotide-binding</keyword>
<reference evidence="5 6" key="1">
    <citation type="submission" date="2024-01" db="EMBL/GenBank/DDBJ databases">
        <title>Comparative genomics of Cryptococcus and Kwoniella reveals pathogenesis evolution and contrasting modes of karyotype evolution via chromosome fusion or intercentromeric recombination.</title>
        <authorList>
            <person name="Coelho M.A."/>
            <person name="David-Palma M."/>
            <person name="Shea T."/>
            <person name="Bowers K."/>
            <person name="McGinley-Smith S."/>
            <person name="Mohammad A.W."/>
            <person name="Gnirke A."/>
            <person name="Yurkov A.M."/>
            <person name="Nowrousian M."/>
            <person name="Sun S."/>
            <person name="Cuomo C.A."/>
            <person name="Heitman J."/>
        </authorList>
    </citation>
    <scope>NUCLEOTIDE SEQUENCE [LARGE SCALE GENOMIC DNA]</scope>
    <source>
        <strain evidence="5">CBS 11374</strain>
    </source>
</reference>
<dbReference type="InterPro" id="IPR000640">
    <property type="entry name" value="EFG_V-like"/>
</dbReference>
<evidence type="ECO:0000313" key="6">
    <source>
        <dbReference type="Proteomes" id="UP001329825"/>
    </source>
</evidence>
<dbReference type="InterPro" id="IPR005225">
    <property type="entry name" value="Small_GTP-bd"/>
</dbReference>
<dbReference type="SUPFAM" id="SSF52540">
    <property type="entry name" value="P-loop containing nucleoside triphosphate hydrolases"/>
    <property type="match status" value="1"/>
</dbReference>
<feature type="region of interest" description="Disordered" evidence="3">
    <location>
        <begin position="203"/>
        <end position="231"/>
    </location>
</feature>
<dbReference type="InterPro" id="IPR000795">
    <property type="entry name" value="T_Tr_GTP-bd_dom"/>
</dbReference>
<dbReference type="CDD" id="cd01885">
    <property type="entry name" value="EF2"/>
    <property type="match status" value="1"/>
</dbReference>
<feature type="region of interest" description="Disordered" evidence="3">
    <location>
        <begin position="775"/>
        <end position="799"/>
    </location>
</feature>
<dbReference type="CDD" id="cd01681">
    <property type="entry name" value="aeEF2_snRNP_like_IV"/>
    <property type="match status" value="1"/>
</dbReference>
<sequence>MSQSFAVPLANTRNVTIVAHVDHGKTSFADSLLSSNNIISSRMAGKLRFLDSREDEQQRGITMESSAVSLRFDMNRIGSDGIASTSKHLCNVIDTPGHVDFASEVSTASRLCDGAIVLVDCWEGVCTQTIAVLRQAWIDKLRPLLVINKIDRLITELQMSPSEAYHHLSQLIEQVNAVMGSFYASDRMEDDLRWREERERRLAERKSVQEDQQNDNENGNGNNDDENLDEGEYEEKEDEDIYFAPDRGNVLFASAIDGWAFRLGKFARLYADKLKIKESNLRRVLWGDWYLDPKTKRVVGRKKLAGRNLKPMFVQFVLENIWRVYDTVLNQHDPDATQKIVNALGVKVTPRDIRSKDTRNLLNIIMQQWLPLSTATFQAVIDVIPSPAEAQAIRLPFMLHPQKAAASTVALTATNDLEKGLYGCDQSENANVVAYVSKMFAVQRIDLPEFKPKEMTAEEMRKRGKEEREKRAALLASRQEIAAPLPNGVPLPENGEDLVKPLDSLNVDEKGVETPLVSIDESSEVLLGFSRIFSGTLRCNTHLMVTLPKYDSDLGSKHPRNAKYIAKVIAKDLYMMMGRELVSVEEVPAGHVCAIGGLERVVPRSATLWAPNLNGIEVLKDDDTLVNLAGVNLLSASIVRVALEPENPSDMPKLIKGLQILNQADPCAEYLVQETGEHVIITAGEIHLQRCVKDLQERFAKCAIQQSAVIVPFRETAVKAPDMAPPKTAGATRGTIHSSILNGLVTFTVRAIPLPPKITDFLLTHTNTIGSMLVQKRDQSSEENENVEERDVGEGGAEQGKILTPEQFWEVLEGLTIKAGGDWAGAADRIWSFGPKRMGANILLDPLGKSQLRLRGKEKLFATARAEGQSTDAALQVADNALARDQLASLTSTGTVEEADEKARAELRLLRDFENSIEAGFQMATFQGPLCSEPVVGMAWTVENVELNREEFESEQGKGRASAVTGALISSVRDACRAGMLDWSPRIKLAMYTCDIQASTDVLGKVYAVVARRRGRIVSEEMKEGTSFFTIRAMLPVVESFGFADEIRKRTSGAASPQLIFAGYETLDQDPFWVPTTQEELEDLGEKADRANVAKGYVDGVRKRKGMFVEKKIVESAEKQRTLKK</sequence>
<protein>
    <recommendedName>
        <fullName evidence="4">Tr-type G domain-containing protein</fullName>
    </recommendedName>
</protein>
<dbReference type="Pfam" id="PF14492">
    <property type="entry name" value="EFG_III"/>
    <property type="match status" value="1"/>
</dbReference>
<dbReference type="CDD" id="cd04096">
    <property type="entry name" value="eEF2_snRNP_like_C"/>
    <property type="match status" value="1"/>
</dbReference>
<evidence type="ECO:0000256" key="3">
    <source>
        <dbReference type="SAM" id="MobiDB-lite"/>
    </source>
</evidence>
<dbReference type="SUPFAM" id="SSF50447">
    <property type="entry name" value="Translation proteins"/>
    <property type="match status" value="1"/>
</dbReference>
<dbReference type="EMBL" id="CP141884">
    <property type="protein sequence ID" value="WRT66162.1"/>
    <property type="molecule type" value="Genomic_DNA"/>
</dbReference>
<dbReference type="Gene3D" id="3.30.70.870">
    <property type="entry name" value="Elongation Factor G (Translational Gtpase), domain 3"/>
    <property type="match status" value="1"/>
</dbReference>
<dbReference type="InterPro" id="IPR056752">
    <property type="entry name" value="EFL1"/>
</dbReference>
<dbReference type="RefSeq" id="XP_062790902.1">
    <property type="nucleotide sequence ID" value="XM_062934851.1"/>
</dbReference>
<accession>A0ABZ1D0S1</accession>
<dbReference type="Pfam" id="PF00009">
    <property type="entry name" value="GTP_EFTU"/>
    <property type="match status" value="1"/>
</dbReference>
<dbReference type="PROSITE" id="PS51722">
    <property type="entry name" value="G_TR_2"/>
    <property type="match status" value="1"/>
</dbReference>
<dbReference type="InterPro" id="IPR020568">
    <property type="entry name" value="Ribosomal_Su5_D2-typ_SF"/>
</dbReference>
<dbReference type="Gene3D" id="3.40.50.300">
    <property type="entry name" value="P-loop containing nucleotide triphosphate hydrolases"/>
    <property type="match status" value="1"/>
</dbReference>
<dbReference type="PRINTS" id="PR00315">
    <property type="entry name" value="ELONGATNFCT"/>
</dbReference>
<name>A0ABZ1D0S1_9TREE</name>
<dbReference type="InterPro" id="IPR041095">
    <property type="entry name" value="EFG_II"/>
</dbReference>
<dbReference type="Gene3D" id="3.30.230.10">
    <property type="match status" value="1"/>
</dbReference>
<dbReference type="PANTHER" id="PTHR42908:SF3">
    <property type="entry name" value="ELONGATION FACTOR-LIKE GTPASE 1"/>
    <property type="match status" value="1"/>
</dbReference>
<organism evidence="5 6">
    <name type="scientific">Kwoniella shivajii</name>
    <dbReference type="NCBI Taxonomy" id="564305"/>
    <lineage>
        <taxon>Eukaryota</taxon>
        <taxon>Fungi</taxon>
        <taxon>Dikarya</taxon>
        <taxon>Basidiomycota</taxon>
        <taxon>Agaricomycotina</taxon>
        <taxon>Tremellomycetes</taxon>
        <taxon>Tremellales</taxon>
        <taxon>Cryptococcaceae</taxon>
        <taxon>Kwoniella</taxon>
    </lineage>
</organism>
<dbReference type="InterPro" id="IPR014721">
    <property type="entry name" value="Ribsml_uS5_D2-typ_fold_subgr"/>
</dbReference>
<evidence type="ECO:0000256" key="2">
    <source>
        <dbReference type="ARBA" id="ARBA00023134"/>
    </source>
</evidence>
<gene>
    <name evidence="5" type="ORF">IL334_003115</name>
</gene>
<dbReference type="Proteomes" id="UP001329825">
    <property type="component" value="Chromosome 4"/>
</dbReference>
<evidence type="ECO:0000256" key="1">
    <source>
        <dbReference type="ARBA" id="ARBA00022741"/>
    </source>
</evidence>
<keyword evidence="2" id="KW-0342">GTP-binding</keyword>
<dbReference type="SUPFAM" id="SSF54211">
    <property type="entry name" value="Ribosomal protein S5 domain 2-like"/>
    <property type="match status" value="1"/>
</dbReference>
<dbReference type="NCBIfam" id="TIGR00231">
    <property type="entry name" value="small_GTP"/>
    <property type="match status" value="1"/>
</dbReference>
<evidence type="ECO:0000313" key="5">
    <source>
        <dbReference type="EMBL" id="WRT66162.1"/>
    </source>
</evidence>